<proteinExistence type="predicted"/>
<organism evidence="1 2">
    <name type="scientific">Armillaria gallica</name>
    <name type="common">Bulbous honey fungus</name>
    <name type="synonym">Armillaria bulbosa</name>
    <dbReference type="NCBI Taxonomy" id="47427"/>
    <lineage>
        <taxon>Eukaryota</taxon>
        <taxon>Fungi</taxon>
        <taxon>Dikarya</taxon>
        <taxon>Basidiomycota</taxon>
        <taxon>Agaricomycotina</taxon>
        <taxon>Agaricomycetes</taxon>
        <taxon>Agaricomycetidae</taxon>
        <taxon>Agaricales</taxon>
        <taxon>Marasmiineae</taxon>
        <taxon>Physalacriaceae</taxon>
        <taxon>Armillaria</taxon>
    </lineage>
</organism>
<sequence>MTRKQEEKCTVAVLGCTFLCRLGQCALTPTHETGDMGTISFFLPLQRAAVVCCWQGSSSDPRQSVFRKQGNLRERYWIDVVVSILKPRGQRYRLRG</sequence>
<protein>
    <submittedName>
        <fullName evidence="1">Uncharacterized protein</fullName>
    </submittedName>
</protein>
<evidence type="ECO:0000313" key="1">
    <source>
        <dbReference type="EMBL" id="PBL04081.1"/>
    </source>
</evidence>
<reference evidence="2" key="1">
    <citation type="journal article" date="2017" name="Nat. Ecol. Evol.">
        <title>Genome expansion and lineage-specific genetic innovations in the forest pathogenic fungi Armillaria.</title>
        <authorList>
            <person name="Sipos G."/>
            <person name="Prasanna A.N."/>
            <person name="Walter M.C."/>
            <person name="O'Connor E."/>
            <person name="Balint B."/>
            <person name="Krizsan K."/>
            <person name="Kiss B."/>
            <person name="Hess J."/>
            <person name="Varga T."/>
            <person name="Slot J."/>
            <person name="Riley R."/>
            <person name="Boka B."/>
            <person name="Rigling D."/>
            <person name="Barry K."/>
            <person name="Lee J."/>
            <person name="Mihaltcheva S."/>
            <person name="LaButti K."/>
            <person name="Lipzen A."/>
            <person name="Waldron R."/>
            <person name="Moloney N.M."/>
            <person name="Sperisen C."/>
            <person name="Kredics L."/>
            <person name="Vagvoelgyi C."/>
            <person name="Patrignani A."/>
            <person name="Fitzpatrick D."/>
            <person name="Nagy I."/>
            <person name="Doyle S."/>
            <person name="Anderson J.B."/>
            <person name="Grigoriev I.V."/>
            <person name="Gueldener U."/>
            <person name="Muensterkoetter M."/>
            <person name="Nagy L.G."/>
        </authorList>
    </citation>
    <scope>NUCLEOTIDE SEQUENCE [LARGE SCALE GENOMIC DNA]</scope>
    <source>
        <strain evidence="2">Ar21-2</strain>
    </source>
</reference>
<accession>A0A2H3ECT7</accession>
<keyword evidence="2" id="KW-1185">Reference proteome</keyword>
<dbReference type="AlphaFoldDB" id="A0A2H3ECT7"/>
<name>A0A2H3ECT7_ARMGA</name>
<dbReference type="InParanoid" id="A0A2H3ECT7"/>
<evidence type="ECO:0000313" key="2">
    <source>
        <dbReference type="Proteomes" id="UP000217790"/>
    </source>
</evidence>
<dbReference type="Proteomes" id="UP000217790">
    <property type="component" value="Unassembled WGS sequence"/>
</dbReference>
<gene>
    <name evidence="1" type="ORF">ARMGADRAFT_1004734</name>
</gene>
<dbReference type="EMBL" id="KZ293644">
    <property type="protein sequence ID" value="PBL04081.1"/>
    <property type="molecule type" value="Genomic_DNA"/>
</dbReference>